<dbReference type="InterPro" id="IPR003010">
    <property type="entry name" value="C-N_Hydrolase"/>
</dbReference>
<dbReference type="InterPro" id="IPR036526">
    <property type="entry name" value="C-N_Hydrolase_sf"/>
</dbReference>
<evidence type="ECO:0000313" key="4">
    <source>
        <dbReference type="Proteomes" id="UP001382455"/>
    </source>
</evidence>
<sequence>MDLYYVAACQVDQKNPLNRDEMHRNTQRVLELMEQAVNGYKPFHDIKLIVFPEFAHAVPVYESAEEILEKLAVPIPNEHTDKIAEKAKALGVYVQTGSFLEVDERWPDRVFNTTCLISPEGEILSKYRKVNPWIPFEVHSSPHDIENYPDDPLPVVETEIGNLAVATCYDWMFPEVTRELTLKGAEVLIRISAYMDPWGATQPMDWWTVINRCRAIENMSYVVAANQGAKDYPPFTWPGGSMVVDYDGRILAEASPGPGERIVVAPINIAALRSERKRRAGHSMPTHLRTELYQAQKQPIYPKHSPAQDINYDSLSSSIAKAQSVSPFIKK</sequence>
<keyword evidence="1 3" id="KW-0378">Hydrolase</keyword>
<dbReference type="RefSeq" id="WP_336435571.1">
    <property type="nucleotide sequence ID" value="NZ_JBAWKS010000001.1"/>
</dbReference>
<dbReference type="EMBL" id="JBAWKS010000001">
    <property type="protein sequence ID" value="MEI4550348.1"/>
    <property type="molecule type" value="Genomic_DNA"/>
</dbReference>
<keyword evidence="4" id="KW-1185">Reference proteome</keyword>
<dbReference type="PANTHER" id="PTHR43674">
    <property type="entry name" value="NITRILASE C965.09-RELATED"/>
    <property type="match status" value="1"/>
</dbReference>
<dbReference type="InterPro" id="IPR050345">
    <property type="entry name" value="Aliph_Amidase/BUP"/>
</dbReference>
<dbReference type="GO" id="GO:0016787">
    <property type="term" value="F:hydrolase activity"/>
    <property type="evidence" value="ECO:0007669"/>
    <property type="project" value="UniProtKB-KW"/>
</dbReference>
<dbReference type="Gene3D" id="3.60.110.10">
    <property type="entry name" value="Carbon-nitrogen hydrolase"/>
    <property type="match status" value="1"/>
</dbReference>
<dbReference type="SUPFAM" id="SSF56317">
    <property type="entry name" value="Carbon-nitrogen hydrolase"/>
    <property type="match status" value="1"/>
</dbReference>
<evidence type="ECO:0000259" key="2">
    <source>
        <dbReference type="PROSITE" id="PS50263"/>
    </source>
</evidence>
<dbReference type="PANTHER" id="PTHR43674:SF16">
    <property type="entry name" value="CARBON-NITROGEN FAMILY, PUTATIVE (AFU_ORTHOLOGUE AFUA_5G02350)-RELATED"/>
    <property type="match status" value="1"/>
</dbReference>
<dbReference type="PROSITE" id="PS50263">
    <property type="entry name" value="CN_HYDROLASE"/>
    <property type="match status" value="1"/>
</dbReference>
<accession>A0ABU8EVW7</accession>
<reference evidence="3 4" key="1">
    <citation type="submission" date="2023-12" db="EMBL/GenBank/DDBJ databases">
        <title>Friends and Foes: Symbiotic and Algicidal bacterial influence on Karenia brevis blooms.</title>
        <authorList>
            <person name="Fei C."/>
            <person name="Mohamed A.R."/>
            <person name="Booker A."/>
            <person name="Arshad M."/>
            <person name="Klass S."/>
            <person name="Ahn S."/>
            <person name="Gilbert P.M."/>
            <person name="Heil C.A."/>
            <person name="Martinez J.M."/>
            <person name="Amin S.A."/>
        </authorList>
    </citation>
    <scope>NUCLEOTIDE SEQUENCE [LARGE SCALE GENOMIC DNA]</scope>
    <source>
        <strain evidence="3 4">CE15</strain>
    </source>
</reference>
<feature type="domain" description="CN hydrolase" evidence="2">
    <location>
        <begin position="4"/>
        <end position="269"/>
    </location>
</feature>
<dbReference type="Pfam" id="PF00795">
    <property type="entry name" value="CN_hydrolase"/>
    <property type="match status" value="1"/>
</dbReference>
<proteinExistence type="predicted"/>
<name>A0ABU8EVW7_9GAMM</name>
<organism evidence="3 4">
    <name type="scientific">Pseudoalteromonas spongiae</name>
    <dbReference type="NCBI Taxonomy" id="298657"/>
    <lineage>
        <taxon>Bacteria</taxon>
        <taxon>Pseudomonadati</taxon>
        <taxon>Pseudomonadota</taxon>
        <taxon>Gammaproteobacteria</taxon>
        <taxon>Alteromonadales</taxon>
        <taxon>Pseudoalteromonadaceae</taxon>
        <taxon>Pseudoalteromonas</taxon>
    </lineage>
</organism>
<protein>
    <submittedName>
        <fullName evidence="3">Nitrilase-related carbon-nitrogen hydrolase</fullName>
    </submittedName>
</protein>
<dbReference type="Proteomes" id="UP001382455">
    <property type="component" value="Unassembled WGS sequence"/>
</dbReference>
<gene>
    <name evidence="3" type="ORF">WAE96_11795</name>
</gene>
<comment type="caution">
    <text evidence="3">The sequence shown here is derived from an EMBL/GenBank/DDBJ whole genome shotgun (WGS) entry which is preliminary data.</text>
</comment>
<evidence type="ECO:0000256" key="1">
    <source>
        <dbReference type="ARBA" id="ARBA00022801"/>
    </source>
</evidence>
<evidence type="ECO:0000313" key="3">
    <source>
        <dbReference type="EMBL" id="MEI4550348.1"/>
    </source>
</evidence>